<evidence type="ECO:0000256" key="1">
    <source>
        <dbReference type="SAM" id="SignalP"/>
    </source>
</evidence>
<dbReference type="EMBL" id="JAEANY010000004">
    <property type="protein sequence ID" value="MBH5323323.1"/>
    <property type="molecule type" value="Genomic_DNA"/>
</dbReference>
<gene>
    <name evidence="3" type="ORF">I5L03_12090</name>
</gene>
<feature type="domain" description="FAS1" evidence="2">
    <location>
        <begin position="41"/>
        <end position="181"/>
    </location>
</feature>
<feature type="signal peptide" evidence="1">
    <location>
        <begin position="1"/>
        <end position="22"/>
    </location>
</feature>
<dbReference type="InterPro" id="IPR036378">
    <property type="entry name" value="FAS1_dom_sf"/>
</dbReference>
<evidence type="ECO:0000259" key="2">
    <source>
        <dbReference type="PROSITE" id="PS50213"/>
    </source>
</evidence>
<dbReference type="SMART" id="SM00554">
    <property type="entry name" value="FAS1"/>
    <property type="match status" value="1"/>
</dbReference>
<dbReference type="RefSeq" id="WP_197922077.1">
    <property type="nucleotide sequence ID" value="NZ_CAWPTA010000009.1"/>
</dbReference>
<protein>
    <submittedName>
        <fullName evidence="3">Fasciclin domain-containing protein</fullName>
    </submittedName>
</protein>
<name>A0ABS0N6D0_9SPHN</name>
<dbReference type="PROSITE" id="PS50213">
    <property type="entry name" value="FAS1"/>
    <property type="match status" value="1"/>
</dbReference>
<keyword evidence="4" id="KW-1185">Reference proteome</keyword>
<dbReference type="Gene3D" id="2.30.180.10">
    <property type="entry name" value="FAS1 domain"/>
    <property type="match status" value="1"/>
</dbReference>
<keyword evidence="1" id="KW-0732">Signal</keyword>
<comment type="caution">
    <text evidence="3">The sequence shown here is derived from an EMBL/GenBank/DDBJ whole genome shotgun (WGS) entry which is preliminary data.</text>
</comment>
<dbReference type="PROSITE" id="PS51257">
    <property type="entry name" value="PROKAR_LIPOPROTEIN"/>
    <property type="match status" value="1"/>
</dbReference>
<organism evidence="3 4">
    <name type="scientific">Aurantiacibacter sediminis</name>
    <dbReference type="NCBI Taxonomy" id="2793064"/>
    <lineage>
        <taxon>Bacteria</taxon>
        <taxon>Pseudomonadati</taxon>
        <taxon>Pseudomonadota</taxon>
        <taxon>Alphaproteobacteria</taxon>
        <taxon>Sphingomonadales</taxon>
        <taxon>Erythrobacteraceae</taxon>
        <taxon>Aurantiacibacter</taxon>
    </lineage>
</organism>
<sequence length="188" mass="18892">MTFAKRSRTSLAAVLGCTLMLAACGDTTADESAATPGEPGTQTIAAMIAENDQLSSVDGLLRDAGLSGTFDAAPHYTVFAPTDEALGSLGEEFTGEEAQAALIAVLREHVVPGYLTPDDIANAIEANAGPVEMATMGSGTLTFAMDGDTVTVAGENGEQGSAIGSEMLGANGVVVPIDTVLKDLTPGG</sequence>
<dbReference type="SUPFAM" id="SSF82153">
    <property type="entry name" value="FAS1 domain"/>
    <property type="match status" value="1"/>
</dbReference>
<proteinExistence type="predicted"/>
<dbReference type="InterPro" id="IPR000782">
    <property type="entry name" value="FAS1_domain"/>
</dbReference>
<dbReference type="PANTHER" id="PTHR10900">
    <property type="entry name" value="PERIOSTIN-RELATED"/>
    <property type="match status" value="1"/>
</dbReference>
<dbReference type="InterPro" id="IPR050904">
    <property type="entry name" value="Adhesion/Biosynth-related"/>
</dbReference>
<dbReference type="Proteomes" id="UP000602442">
    <property type="component" value="Unassembled WGS sequence"/>
</dbReference>
<dbReference type="PANTHER" id="PTHR10900:SF77">
    <property type="entry name" value="FI19380P1"/>
    <property type="match status" value="1"/>
</dbReference>
<dbReference type="Pfam" id="PF02469">
    <property type="entry name" value="Fasciclin"/>
    <property type="match status" value="1"/>
</dbReference>
<evidence type="ECO:0000313" key="3">
    <source>
        <dbReference type="EMBL" id="MBH5323323.1"/>
    </source>
</evidence>
<accession>A0ABS0N6D0</accession>
<reference evidence="3 4" key="1">
    <citation type="submission" date="2020-11" db="EMBL/GenBank/DDBJ databases">
        <title>Erythrobacter sediminis sp. nov., a marine bacterium from a tidal flat of Garorim Bay.</title>
        <authorList>
            <person name="Kim D."/>
            <person name="Yoo Y."/>
            <person name="Kim J.-J."/>
        </authorList>
    </citation>
    <scope>NUCLEOTIDE SEQUENCE [LARGE SCALE GENOMIC DNA]</scope>
    <source>
        <strain evidence="3 4">JGD-13</strain>
    </source>
</reference>
<evidence type="ECO:0000313" key="4">
    <source>
        <dbReference type="Proteomes" id="UP000602442"/>
    </source>
</evidence>
<feature type="chain" id="PRO_5046150650" evidence="1">
    <location>
        <begin position="23"/>
        <end position="188"/>
    </location>
</feature>